<sequence length="287" mass="31234">MLFVPVNVDRFVNSASRRGADACILDLEDSIPAAEKSEARERVRTAAETVGSAGADVVVRINRPWRLAIRDIEASVDPNICALAVPKVADAGHLCAIAEILSELEAERGLEQGHTRLIAMIETADAYFQVRDIAAANSRVVAMTLGQEDFALSTGMEPEPEALFQPCLQVVFAARAAGILPLGFVGSIAEYQDKGKFQKIARQARRIGFTGAFCIHPLQAQVLNEEFSPTADEVATAKSMISAYEDALAQGRGSIEYQGKMLDEPIVERARQILLHYQRIKNHSSRG</sequence>
<accession>A0A382ATL5</accession>
<keyword evidence="3" id="KW-0460">Magnesium</keyword>
<keyword evidence="2" id="KW-0479">Metal-binding</keyword>
<gene>
    <name evidence="5" type="ORF">METZ01_LOCUS157568</name>
</gene>
<dbReference type="GO" id="GO:0003824">
    <property type="term" value="F:catalytic activity"/>
    <property type="evidence" value="ECO:0007669"/>
    <property type="project" value="InterPro"/>
</dbReference>
<reference evidence="5" key="1">
    <citation type="submission" date="2018-05" db="EMBL/GenBank/DDBJ databases">
        <authorList>
            <person name="Lanie J.A."/>
            <person name="Ng W.-L."/>
            <person name="Kazmierczak K.M."/>
            <person name="Andrzejewski T.M."/>
            <person name="Davidsen T.M."/>
            <person name="Wayne K.J."/>
            <person name="Tettelin H."/>
            <person name="Glass J.I."/>
            <person name="Rusch D."/>
            <person name="Podicherti R."/>
            <person name="Tsui H.-C.T."/>
            <person name="Winkler M.E."/>
        </authorList>
    </citation>
    <scope>NUCLEOTIDE SEQUENCE</scope>
</reference>
<protein>
    <recommendedName>
        <fullName evidence="4">HpcH/HpaI aldolase/citrate lyase domain-containing protein</fullName>
    </recommendedName>
</protein>
<name>A0A382ATL5_9ZZZZ</name>
<dbReference type="PANTHER" id="PTHR32308">
    <property type="entry name" value="LYASE BETA SUBUNIT, PUTATIVE (AFU_ORTHOLOGUE AFUA_4G13030)-RELATED"/>
    <property type="match status" value="1"/>
</dbReference>
<feature type="domain" description="HpcH/HpaI aldolase/citrate lyase" evidence="4">
    <location>
        <begin position="1"/>
        <end position="217"/>
    </location>
</feature>
<dbReference type="PIRSF" id="PIRSF015582">
    <property type="entry name" value="Cit_lyase_B"/>
    <property type="match status" value="1"/>
</dbReference>
<dbReference type="InterPro" id="IPR015813">
    <property type="entry name" value="Pyrv/PenolPyrv_kinase-like_dom"/>
</dbReference>
<dbReference type="InterPro" id="IPR011206">
    <property type="entry name" value="Citrate_lyase_beta/mcl1/mcl2"/>
</dbReference>
<evidence type="ECO:0000256" key="1">
    <source>
        <dbReference type="ARBA" id="ARBA00001946"/>
    </source>
</evidence>
<dbReference type="PANTHER" id="PTHR32308:SF0">
    <property type="entry name" value="HPCH_HPAI ALDOLASE_CITRATE LYASE DOMAIN-CONTAINING PROTEIN"/>
    <property type="match status" value="1"/>
</dbReference>
<evidence type="ECO:0000256" key="3">
    <source>
        <dbReference type="ARBA" id="ARBA00022842"/>
    </source>
</evidence>
<evidence type="ECO:0000313" key="5">
    <source>
        <dbReference type="EMBL" id="SVB04714.1"/>
    </source>
</evidence>
<evidence type="ECO:0000259" key="4">
    <source>
        <dbReference type="Pfam" id="PF03328"/>
    </source>
</evidence>
<dbReference type="SUPFAM" id="SSF51621">
    <property type="entry name" value="Phosphoenolpyruvate/pyruvate domain"/>
    <property type="match status" value="1"/>
</dbReference>
<dbReference type="Pfam" id="PF03328">
    <property type="entry name" value="HpcH_HpaI"/>
    <property type="match status" value="1"/>
</dbReference>
<evidence type="ECO:0000256" key="2">
    <source>
        <dbReference type="ARBA" id="ARBA00022723"/>
    </source>
</evidence>
<dbReference type="EMBL" id="UINC01026735">
    <property type="protein sequence ID" value="SVB04714.1"/>
    <property type="molecule type" value="Genomic_DNA"/>
</dbReference>
<dbReference type="InterPro" id="IPR005000">
    <property type="entry name" value="Aldolase/citrate-lyase_domain"/>
</dbReference>
<dbReference type="GO" id="GO:0006107">
    <property type="term" value="P:oxaloacetate metabolic process"/>
    <property type="evidence" value="ECO:0007669"/>
    <property type="project" value="TreeGrafter"/>
</dbReference>
<comment type="cofactor">
    <cofactor evidence="1">
        <name>Mg(2+)</name>
        <dbReference type="ChEBI" id="CHEBI:18420"/>
    </cofactor>
</comment>
<proteinExistence type="predicted"/>
<dbReference type="AlphaFoldDB" id="A0A382ATL5"/>
<organism evidence="5">
    <name type="scientific">marine metagenome</name>
    <dbReference type="NCBI Taxonomy" id="408172"/>
    <lineage>
        <taxon>unclassified sequences</taxon>
        <taxon>metagenomes</taxon>
        <taxon>ecological metagenomes</taxon>
    </lineage>
</organism>
<dbReference type="Gene3D" id="3.20.20.60">
    <property type="entry name" value="Phosphoenolpyruvate-binding domains"/>
    <property type="match status" value="1"/>
</dbReference>
<dbReference type="GO" id="GO:0000287">
    <property type="term" value="F:magnesium ion binding"/>
    <property type="evidence" value="ECO:0007669"/>
    <property type="project" value="TreeGrafter"/>
</dbReference>
<dbReference type="InterPro" id="IPR040442">
    <property type="entry name" value="Pyrv_kinase-like_dom_sf"/>
</dbReference>